<protein>
    <recommendedName>
        <fullName evidence="5">SPOR domain-containing protein</fullName>
    </recommendedName>
</protein>
<evidence type="ECO:0008006" key="5">
    <source>
        <dbReference type="Google" id="ProtNLM"/>
    </source>
</evidence>
<comment type="caution">
    <text evidence="3">The sequence shown here is derived from an EMBL/GenBank/DDBJ whole genome shotgun (WGS) entry which is preliminary data.</text>
</comment>
<evidence type="ECO:0000256" key="1">
    <source>
        <dbReference type="SAM" id="MobiDB-lite"/>
    </source>
</evidence>
<dbReference type="Proteomes" id="UP000448943">
    <property type="component" value="Unassembled WGS sequence"/>
</dbReference>
<evidence type="ECO:0000256" key="2">
    <source>
        <dbReference type="SAM" id="Phobius"/>
    </source>
</evidence>
<name>A0A6N9Q583_9BACL</name>
<accession>A0A6N9Q583</accession>
<feature type="compositionally biased region" description="Polar residues" evidence="1">
    <location>
        <begin position="91"/>
        <end position="101"/>
    </location>
</feature>
<dbReference type="RefSeq" id="WP_160646586.1">
    <property type="nucleotide sequence ID" value="NZ_SIJB01000027.1"/>
</dbReference>
<reference evidence="3 4" key="1">
    <citation type="submission" date="2019-01" db="EMBL/GenBank/DDBJ databases">
        <title>Chengkuizengella sp. nov., isolated from deep-sea sediment of East Pacific Ocean.</title>
        <authorList>
            <person name="Yang J."/>
            <person name="Lai Q."/>
            <person name="Shao Z."/>
        </authorList>
    </citation>
    <scope>NUCLEOTIDE SEQUENCE [LARGE SCALE GENOMIC DNA]</scope>
    <source>
        <strain evidence="3 4">YPA3-1-1</strain>
    </source>
</reference>
<evidence type="ECO:0000313" key="3">
    <source>
        <dbReference type="EMBL" id="NBI29784.1"/>
    </source>
</evidence>
<keyword evidence="2" id="KW-1133">Transmembrane helix</keyword>
<proteinExistence type="predicted"/>
<organism evidence="3 4">
    <name type="scientific">Chengkuizengella marina</name>
    <dbReference type="NCBI Taxonomy" id="2507566"/>
    <lineage>
        <taxon>Bacteria</taxon>
        <taxon>Bacillati</taxon>
        <taxon>Bacillota</taxon>
        <taxon>Bacilli</taxon>
        <taxon>Bacillales</taxon>
        <taxon>Paenibacillaceae</taxon>
        <taxon>Chengkuizengella</taxon>
    </lineage>
</organism>
<keyword evidence="2" id="KW-0812">Transmembrane</keyword>
<dbReference type="OrthoDB" id="2680382at2"/>
<keyword evidence="4" id="KW-1185">Reference proteome</keyword>
<gene>
    <name evidence="3" type="ORF">ERL59_12530</name>
</gene>
<sequence>MDKARLTYRFDKEGNQINKKNETQKEIISLNKNEFKVLEKSDKTETIDELSDSILDSQPLNQFTTDYGAWSSPFDAETARLEQLIRETDTYQDQDNNNGFNNKHRGKDREDDLLERFDSHPKYSNEYQKNPYQNRNHYGYFKKTKRPWFKIITSFTGAIIVGIAFGFFVLSFFSENPQSASELNQSQIDSTSPTESDEVIENENNNMSSPQPVVNLNGTISLNLPLQSYYMLQNGVFSSLEGAEEAIAGLSNNGFAAVSELNDNYYVFAGMTTNRDDALLLSYKLQQEDLEVYIKSYEIPSIQQMKWNNGNDAELVQSYFSQGSNLVHTISELTLIHLKDQSFSPFENSSLETIKGLHQTWAGLIPQMNNGFPEEVKSTFEKMNSALSTAMISLEDYQKNPSSSLLWQTQTALMQYTILQKDLLQRISVSL</sequence>
<evidence type="ECO:0000313" key="4">
    <source>
        <dbReference type="Proteomes" id="UP000448943"/>
    </source>
</evidence>
<feature type="compositionally biased region" description="Polar residues" evidence="1">
    <location>
        <begin position="183"/>
        <end position="194"/>
    </location>
</feature>
<keyword evidence="2" id="KW-0472">Membrane</keyword>
<dbReference type="EMBL" id="SIJB01000027">
    <property type="protein sequence ID" value="NBI29784.1"/>
    <property type="molecule type" value="Genomic_DNA"/>
</dbReference>
<feature type="transmembrane region" description="Helical" evidence="2">
    <location>
        <begin position="151"/>
        <end position="173"/>
    </location>
</feature>
<feature type="region of interest" description="Disordered" evidence="1">
    <location>
        <begin position="183"/>
        <end position="210"/>
    </location>
</feature>
<dbReference type="AlphaFoldDB" id="A0A6N9Q583"/>
<feature type="region of interest" description="Disordered" evidence="1">
    <location>
        <begin position="89"/>
        <end position="109"/>
    </location>
</feature>